<dbReference type="STRING" id="1384459.GL4_1502"/>
<evidence type="ECO:0000313" key="2">
    <source>
        <dbReference type="EMBL" id="BAQ16958.1"/>
    </source>
</evidence>
<name>A0A0A8K1X7_9HYPH</name>
<organism evidence="2 3">
    <name type="scientific">Methyloceanibacter caenitepidi</name>
    <dbReference type="NCBI Taxonomy" id="1384459"/>
    <lineage>
        <taxon>Bacteria</taxon>
        <taxon>Pseudomonadati</taxon>
        <taxon>Pseudomonadota</taxon>
        <taxon>Alphaproteobacteria</taxon>
        <taxon>Hyphomicrobiales</taxon>
        <taxon>Hyphomicrobiaceae</taxon>
        <taxon>Methyloceanibacter</taxon>
    </lineage>
</organism>
<evidence type="ECO:0000313" key="3">
    <source>
        <dbReference type="Proteomes" id="UP000031643"/>
    </source>
</evidence>
<accession>A0A0A8K1X7</accession>
<dbReference type="HOGENOM" id="CLU_3137559_0_0_5"/>
<dbReference type="KEGG" id="mcg:GL4_1502"/>
<sequence length="49" mass="5682">MEGAPADLAQQVRRINSEIIHRETPEGRLEKRAERARIRRQSKSEGRKA</sequence>
<reference evidence="2 3" key="1">
    <citation type="submission" date="2014-09" db="EMBL/GenBank/DDBJ databases">
        <title>Genome sequencing of Methyloceanibacter caenitepidi Gela4.</title>
        <authorList>
            <person name="Takeuchi M."/>
            <person name="Susumu S."/>
            <person name="Kamagata Y."/>
            <person name="Oshima K."/>
            <person name="Hattori M."/>
            <person name="Iwasaki W."/>
        </authorList>
    </citation>
    <scope>NUCLEOTIDE SEQUENCE [LARGE SCALE GENOMIC DNA]</scope>
    <source>
        <strain evidence="2 3">Gela4</strain>
    </source>
</reference>
<dbReference type="Proteomes" id="UP000031643">
    <property type="component" value="Chromosome"/>
</dbReference>
<evidence type="ECO:0000256" key="1">
    <source>
        <dbReference type="SAM" id="MobiDB-lite"/>
    </source>
</evidence>
<feature type="compositionally biased region" description="Basic and acidic residues" evidence="1">
    <location>
        <begin position="15"/>
        <end position="49"/>
    </location>
</feature>
<proteinExistence type="predicted"/>
<keyword evidence="3" id="KW-1185">Reference proteome</keyword>
<feature type="region of interest" description="Disordered" evidence="1">
    <location>
        <begin position="1"/>
        <end position="49"/>
    </location>
</feature>
<protein>
    <submittedName>
        <fullName evidence="2">Uncharacterized protein</fullName>
    </submittedName>
</protein>
<dbReference type="AlphaFoldDB" id="A0A0A8K1X7"/>
<gene>
    <name evidence="2" type="ORF">GL4_1502</name>
</gene>
<dbReference type="EMBL" id="AP014648">
    <property type="protein sequence ID" value="BAQ16958.1"/>
    <property type="molecule type" value="Genomic_DNA"/>
</dbReference>